<accession>A0ABY6GEI3</accession>
<dbReference type="Pfam" id="PF00460">
    <property type="entry name" value="Flg_bb_rod"/>
    <property type="match status" value="1"/>
</dbReference>
<dbReference type="PROSITE" id="PS00588">
    <property type="entry name" value="FLAGELLA_BB_ROD"/>
    <property type="match status" value="1"/>
</dbReference>
<dbReference type="InterPro" id="IPR006300">
    <property type="entry name" value="FlgB"/>
</dbReference>
<dbReference type="RefSeq" id="WP_231043180.1">
    <property type="nucleotide sequence ID" value="NZ_CP106881.1"/>
</dbReference>
<dbReference type="Proteomes" id="UP001162800">
    <property type="component" value="Chromosome"/>
</dbReference>
<keyword evidence="8" id="KW-0969">Cilium</keyword>
<dbReference type="NCBIfam" id="TIGR01396">
    <property type="entry name" value="FlgB"/>
    <property type="match status" value="1"/>
</dbReference>
<keyword evidence="9" id="KW-1185">Reference proteome</keyword>
<dbReference type="EMBL" id="CP106881">
    <property type="protein sequence ID" value="UYG52922.1"/>
    <property type="molecule type" value="Genomic_DNA"/>
</dbReference>
<comment type="subunit">
    <text evidence="6">The basal body constitutes a major portion of the flagellar organelle and consists of a number of rings mounted on a central rod.</text>
</comment>
<keyword evidence="8" id="KW-0966">Cell projection</keyword>
<dbReference type="PANTHER" id="PTHR30435">
    <property type="entry name" value="FLAGELLAR PROTEIN"/>
    <property type="match status" value="1"/>
</dbReference>
<dbReference type="PANTHER" id="PTHR30435:SF12">
    <property type="entry name" value="FLAGELLAR BASAL BODY ROD PROTEIN FLGB"/>
    <property type="match status" value="1"/>
</dbReference>
<protein>
    <recommendedName>
        <fullName evidence="3 6">Flagellar basal body rod protein FlgB</fullName>
    </recommendedName>
</protein>
<name>A0ABY6GEI3_9BURK</name>
<dbReference type="PIRSF" id="PIRSF002889">
    <property type="entry name" value="Rod_FlgB"/>
    <property type="match status" value="1"/>
</dbReference>
<comment type="subcellular location">
    <subcellularLocation>
        <location evidence="1 6">Bacterial flagellum basal body</location>
    </subcellularLocation>
</comment>
<comment type="similarity">
    <text evidence="2 6">Belongs to the flagella basal body rod proteins family.</text>
</comment>
<evidence type="ECO:0000256" key="4">
    <source>
        <dbReference type="ARBA" id="ARBA00023143"/>
    </source>
</evidence>
<evidence type="ECO:0000313" key="9">
    <source>
        <dbReference type="Proteomes" id="UP001162800"/>
    </source>
</evidence>
<gene>
    <name evidence="8" type="primary">flgB</name>
    <name evidence="8" type="ORF">M9799_06760</name>
</gene>
<proteinExistence type="inferred from homology"/>
<comment type="function">
    <text evidence="5 6">Structural component of flagellum, the bacterial motility apparatus. Part of the rod structure of flagellar basal body.</text>
</comment>
<keyword evidence="4 6" id="KW-0975">Bacterial flagellum</keyword>
<evidence type="ECO:0000256" key="3">
    <source>
        <dbReference type="ARBA" id="ARBA00014376"/>
    </source>
</evidence>
<dbReference type="InterPro" id="IPR001444">
    <property type="entry name" value="Flag_bb_rod_N"/>
</dbReference>
<evidence type="ECO:0000256" key="6">
    <source>
        <dbReference type="PIRNR" id="PIRNR002889"/>
    </source>
</evidence>
<evidence type="ECO:0000256" key="2">
    <source>
        <dbReference type="ARBA" id="ARBA00009677"/>
    </source>
</evidence>
<keyword evidence="8" id="KW-0282">Flagellum</keyword>
<feature type="domain" description="Flagellar basal body rod protein N-terminal" evidence="7">
    <location>
        <begin position="9"/>
        <end position="38"/>
    </location>
</feature>
<evidence type="ECO:0000256" key="5">
    <source>
        <dbReference type="ARBA" id="ARBA00024934"/>
    </source>
</evidence>
<sequence>MLDKLTSRLDFHSNALLLRAERQRLLASNIANADTPGYVARDLNFSQALRAATEGGSALAGSGTTHAGHIPLHAAQTSHSTVSLGYSVQSQPSLDNNTVDLDRERANFVDNSVRYEATLRFINGQAKGILSAIQGQ</sequence>
<dbReference type="InterPro" id="IPR019776">
    <property type="entry name" value="Flagellar_basal_body_rod_CS"/>
</dbReference>
<evidence type="ECO:0000256" key="1">
    <source>
        <dbReference type="ARBA" id="ARBA00004117"/>
    </source>
</evidence>
<evidence type="ECO:0000313" key="8">
    <source>
        <dbReference type="EMBL" id="UYG52922.1"/>
    </source>
</evidence>
<evidence type="ECO:0000259" key="7">
    <source>
        <dbReference type="Pfam" id="PF00460"/>
    </source>
</evidence>
<reference evidence="8" key="1">
    <citation type="submission" date="2022-09" db="EMBL/GenBank/DDBJ databases">
        <title>The complete genome of Acidovorax sp. 5MLIR.</title>
        <authorList>
            <person name="Liu L."/>
            <person name="Yue J."/>
            <person name="Yang F."/>
            <person name="Yuan J."/>
            <person name="Li L."/>
        </authorList>
    </citation>
    <scope>NUCLEOTIDE SEQUENCE</scope>
    <source>
        <strain evidence="8">5MLIR</strain>
    </source>
</reference>
<organism evidence="8 9">
    <name type="scientific">Comamonas endophytica</name>
    <dbReference type="NCBI Taxonomy" id="2949090"/>
    <lineage>
        <taxon>Bacteria</taxon>
        <taxon>Pseudomonadati</taxon>
        <taxon>Pseudomonadota</taxon>
        <taxon>Betaproteobacteria</taxon>
        <taxon>Burkholderiales</taxon>
        <taxon>Comamonadaceae</taxon>
        <taxon>Comamonas</taxon>
    </lineage>
</organism>